<accession>A0A7T8JZC2</accession>
<keyword evidence="2" id="KW-1185">Reference proteome</keyword>
<protein>
    <submittedName>
        <fullName evidence="1">Protein MCM10 -like protein</fullName>
    </submittedName>
</protein>
<proteinExistence type="predicted"/>
<evidence type="ECO:0000313" key="1">
    <source>
        <dbReference type="EMBL" id="QQP39969.1"/>
    </source>
</evidence>
<dbReference type="EMBL" id="CP045898">
    <property type="protein sequence ID" value="QQP39969.1"/>
    <property type="molecule type" value="Genomic_DNA"/>
</dbReference>
<dbReference type="AlphaFoldDB" id="A0A7T8JZC2"/>
<gene>
    <name evidence="1" type="ORF">FKW44_013851</name>
</gene>
<dbReference type="Proteomes" id="UP000595437">
    <property type="component" value="Chromosome 9"/>
</dbReference>
<evidence type="ECO:0000313" key="2">
    <source>
        <dbReference type="Proteomes" id="UP000595437"/>
    </source>
</evidence>
<organism evidence="1 2">
    <name type="scientific">Caligus rogercresseyi</name>
    <name type="common">Sea louse</name>
    <dbReference type="NCBI Taxonomy" id="217165"/>
    <lineage>
        <taxon>Eukaryota</taxon>
        <taxon>Metazoa</taxon>
        <taxon>Ecdysozoa</taxon>
        <taxon>Arthropoda</taxon>
        <taxon>Crustacea</taxon>
        <taxon>Multicrustacea</taxon>
        <taxon>Hexanauplia</taxon>
        <taxon>Copepoda</taxon>
        <taxon>Siphonostomatoida</taxon>
        <taxon>Caligidae</taxon>
        <taxon>Caligus</taxon>
    </lineage>
</organism>
<reference evidence="2" key="1">
    <citation type="submission" date="2021-01" db="EMBL/GenBank/DDBJ databases">
        <title>Caligus Genome Assembly.</title>
        <authorList>
            <person name="Gallardo-Escarate C."/>
        </authorList>
    </citation>
    <scope>NUCLEOTIDE SEQUENCE [LARGE SCALE GENOMIC DNA]</scope>
</reference>
<sequence>MNSFPSARAGQKSSKLIQKDAAALRTLGVIPSEIRAENSRQKALSKERILEETKISAVMSAPKRRL</sequence>
<name>A0A7T8JZC2_CALRO</name>